<accession>A0A6M3KVV5</accession>
<dbReference type="EMBL" id="MT142579">
    <property type="protein sequence ID" value="QJA85505.1"/>
    <property type="molecule type" value="Genomic_DNA"/>
</dbReference>
<dbReference type="AlphaFoldDB" id="A0A6M3KVV5"/>
<evidence type="ECO:0000313" key="1">
    <source>
        <dbReference type="EMBL" id="QJA85505.1"/>
    </source>
</evidence>
<gene>
    <name evidence="1" type="ORF">MM415B02211_0001</name>
</gene>
<proteinExistence type="predicted"/>
<reference evidence="1" key="1">
    <citation type="submission" date="2020-03" db="EMBL/GenBank/DDBJ databases">
        <title>The deep terrestrial virosphere.</title>
        <authorList>
            <person name="Holmfeldt K."/>
            <person name="Nilsson E."/>
            <person name="Simone D."/>
            <person name="Lopez-Fernandez M."/>
            <person name="Wu X."/>
            <person name="de Brujin I."/>
            <person name="Lundin D."/>
            <person name="Andersson A."/>
            <person name="Bertilsson S."/>
            <person name="Dopson M."/>
        </authorList>
    </citation>
    <scope>NUCLEOTIDE SEQUENCE</scope>
    <source>
        <strain evidence="1">MM415B02211</strain>
    </source>
</reference>
<organism evidence="1">
    <name type="scientific">viral metagenome</name>
    <dbReference type="NCBI Taxonomy" id="1070528"/>
    <lineage>
        <taxon>unclassified sequences</taxon>
        <taxon>metagenomes</taxon>
        <taxon>organismal metagenomes</taxon>
    </lineage>
</organism>
<protein>
    <submittedName>
        <fullName evidence="1">Uncharacterized protein</fullName>
    </submittedName>
</protein>
<name>A0A6M3KVV5_9ZZZZ</name>
<sequence>MIKVCGNPECKNEFDAIRSSAKYCSTRCRVQMGRVSVTDKVLSVTENGEKILSVTKKVSKGFDDSYSPDYDLSEEGYVRRNRNWLDFSEGFKERIREGAIRIKKNTQIELENLRMMREGSWVNPLLNTKLAPKR</sequence>